<dbReference type="EMBL" id="RDRA01000035">
    <property type="protein sequence ID" value="RXG86500.1"/>
    <property type="molecule type" value="Genomic_DNA"/>
</dbReference>
<dbReference type="Gene3D" id="3.40.50.300">
    <property type="entry name" value="P-loop containing nucleotide triphosphate hydrolases"/>
    <property type="match status" value="1"/>
</dbReference>
<dbReference type="InterPro" id="IPR027417">
    <property type="entry name" value="P-loop_NTPase"/>
</dbReference>
<evidence type="ECO:0000313" key="1">
    <source>
        <dbReference type="EMBL" id="RXG86500.1"/>
    </source>
</evidence>
<dbReference type="Pfam" id="PF13481">
    <property type="entry name" value="AAA_25"/>
    <property type="match status" value="1"/>
</dbReference>
<dbReference type="RefSeq" id="WP_128942742.1">
    <property type="nucleotide sequence ID" value="NZ_RDRA01000035.1"/>
</dbReference>
<accession>A0ABY0D9R6</accession>
<gene>
    <name evidence="1" type="ORF">EAS62_37290</name>
</gene>
<sequence>MDAHTEQPWLHDPMYGGMSPAAAEASWRAAQARAEADSAWQREYGPAHDRYPESADGEPVYDIGTQAPAASLNEWDAGDFVDMPPPREWLLGNQFCRRFLSGLLAPGATGKTALRTLQYLALATGRPLTGQHVFKRCRVLLLSLEDDDSELQRRLAAARIHHEIAPADLKGWLFCATPKGIKLADMKDGARARGPLEAMLRQAIRDRQIDLLGLDPFVKLHALEENDNGAMDFVCDLLVKLAIEFNIAVDVPHHTKKGLQVAGDADAGRGASAARDAGRLMYTLTRMADTEGETFGIPAEERRLYVRLDSSKVNIAPPSGEATWFKLIGVRLDNGTPDYPQGDEVQTVVPWSPPKTWDGITSVQLNAALDEIEAGLPNGQRYSDAPRAGDRAAWQVVQRHCPDRTEPQCRDIVKTWVKNGVIYSEEYDDTVERKPRKGLRVCAGKRP</sequence>
<keyword evidence="2" id="KW-1185">Reference proteome</keyword>
<organism evidence="1 2">
    <name type="scientific">Bradyrhizobium zhanjiangense</name>
    <dbReference type="NCBI Taxonomy" id="1325107"/>
    <lineage>
        <taxon>Bacteria</taxon>
        <taxon>Pseudomonadati</taxon>
        <taxon>Pseudomonadota</taxon>
        <taxon>Alphaproteobacteria</taxon>
        <taxon>Hyphomicrobiales</taxon>
        <taxon>Nitrobacteraceae</taxon>
        <taxon>Bradyrhizobium</taxon>
    </lineage>
</organism>
<name>A0ABY0D9R6_9BRAD</name>
<dbReference type="Proteomes" id="UP000289946">
    <property type="component" value="Unassembled WGS sequence"/>
</dbReference>
<evidence type="ECO:0008006" key="3">
    <source>
        <dbReference type="Google" id="ProtNLM"/>
    </source>
</evidence>
<protein>
    <recommendedName>
        <fullName evidence="3">AAA family ATPase</fullName>
    </recommendedName>
</protein>
<evidence type="ECO:0000313" key="2">
    <source>
        <dbReference type="Proteomes" id="UP000289946"/>
    </source>
</evidence>
<reference evidence="1 2" key="1">
    <citation type="submission" date="2018-10" db="EMBL/GenBank/DDBJ databases">
        <title>Bradyrhizobium sp. nov., isolated from effective nodules of peanut in China.</title>
        <authorList>
            <person name="Li Y."/>
        </authorList>
    </citation>
    <scope>NUCLEOTIDE SEQUENCE [LARGE SCALE GENOMIC DNA]</scope>
    <source>
        <strain evidence="1 2">CCBAU 51781</strain>
    </source>
</reference>
<dbReference type="SUPFAM" id="SSF52540">
    <property type="entry name" value="P-loop containing nucleoside triphosphate hydrolases"/>
    <property type="match status" value="1"/>
</dbReference>
<comment type="caution">
    <text evidence="1">The sequence shown here is derived from an EMBL/GenBank/DDBJ whole genome shotgun (WGS) entry which is preliminary data.</text>
</comment>
<proteinExistence type="predicted"/>